<dbReference type="SMART" id="SM00387">
    <property type="entry name" value="HATPase_c"/>
    <property type="match status" value="1"/>
</dbReference>
<keyword evidence="6" id="KW-0808">Transferase</keyword>
<keyword evidence="11 14" id="KW-1133">Transmembrane helix</keyword>
<dbReference type="SUPFAM" id="SSF55874">
    <property type="entry name" value="ATPase domain of HSP90 chaperone/DNA topoisomerase II/histidine kinase"/>
    <property type="match status" value="1"/>
</dbReference>
<dbReference type="InterPro" id="IPR003660">
    <property type="entry name" value="HAMP_dom"/>
</dbReference>
<dbReference type="EMBL" id="LCYN01000039">
    <property type="protein sequence ID" value="KKZ90838.1"/>
    <property type="molecule type" value="Genomic_DNA"/>
</dbReference>
<evidence type="ECO:0000313" key="18">
    <source>
        <dbReference type="Proteomes" id="UP000035350"/>
    </source>
</evidence>
<feature type="domain" description="Histidine kinase" evidence="15">
    <location>
        <begin position="120"/>
        <end position="338"/>
    </location>
</feature>
<evidence type="ECO:0000256" key="1">
    <source>
        <dbReference type="ARBA" id="ARBA00000085"/>
    </source>
</evidence>
<evidence type="ECO:0000256" key="5">
    <source>
        <dbReference type="ARBA" id="ARBA00022553"/>
    </source>
</evidence>
<dbReference type="PANTHER" id="PTHR45528:SF8">
    <property type="entry name" value="HISTIDINE KINASE"/>
    <property type="match status" value="1"/>
</dbReference>
<dbReference type="FunFam" id="1.10.287.130:FF:000001">
    <property type="entry name" value="Two-component sensor histidine kinase"/>
    <property type="match status" value="1"/>
</dbReference>
<evidence type="ECO:0000256" key="7">
    <source>
        <dbReference type="ARBA" id="ARBA00022692"/>
    </source>
</evidence>
<dbReference type="PATRIC" id="fig|1396.433.peg.967"/>
<dbReference type="Pfam" id="PF02518">
    <property type="entry name" value="HATPase_c"/>
    <property type="match status" value="1"/>
</dbReference>
<organism evidence="17 18">
    <name type="scientific">Bacillus wiedmannii</name>
    <dbReference type="NCBI Taxonomy" id="1890302"/>
    <lineage>
        <taxon>Bacteria</taxon>
        <taxon>Bacillati</taxon>
        <taxon>Bacillota</taxon>
        <taxon>Bacilli</taxon>
        <taxon>Bacillales</taxon>
        <taxon>Bacillaceae</taxon>
        <taxon>Bacillus</taxon>
        <taxon>Bacillus cereus group</taxon>
    </lineage>
</organism>
<evidence type="ECO:0000313" key="17">
    <source>
        <dbReference type="EMBL" id="KKZ90838.1"/>
    </source>
</evidence>
<feature type="transmembrane region" description="Helical" evidence="14">
    <location>
        <begin position="7"/>
        <end position="23"/>
    </location>
</feature>
<evidence type="ECO:0000256" key="2">
    <source>
        <dbReference type="ARBA" id="ARBA00004651"/>
    </source>
</evidence>
<evidence type="ECO:0000259" key="15">
    <source>
        <dbReference type="PROSITE" id="PS50109"/>
    </source>
</evidence>
<keyword evidence="13 14" id="KW-0472">Membrane</keyword>
<dbReference type="Pfam" id="PF00512">
    <property type="entry name" value="HisKA"/>
    <property type="match status" value="1"/>
</dbReference>
<dbReference type="InterPro" id="IPR004358">
    <property type="entry name" value="Sig_transdc_His_kin-like_C"/>
</dbReference>
<protein>
    <recommendedName>
        <fullName evidence="3">histidine kinase</fullName>
        <ecNumber evidence="3">2.7.13.3</ecNumber>
    </recommendedName>
</protein>
<dbReference type="GO" id="GO:0005886">
    <property type="term" value="C:plasma membrane"/>
    <property type="evidence" value="ECO:0007669"/>
    <property type="project" value="UniProtKB-SubCell"/>
</dbReference>
<evidence type="ECO:0000256" key="6">
    <source>
        <dbReference type="ARBA" id="ARBA00022679"/>
    </source>
</evidence>
<comment type="catalytic activity">
    <reaction evidence="1">
        <text>ATP + protein L-histidine = ADP + protein N-phospho-L-histidine.</text>
        <dbReference type="EC" id="2.7.13.3"/>
    </reaction>
</comment>
<keyword evidence="5" id="KW-0597">Phosphoprotein</keyword>
<keyword evidence="12" id="KW-0902">Two-component regulatory system</keyword>
<dbReference type="Gene3D" id="3.30.565.10">
    <property type="entry name" value="Histidine kinase-like ATPase, C-terminal domain"/>
    <property type="match status" value="1"/>
</dbReference>
<evidence type="ECO:0000256" key="11">
    <source>
        <dbReference type="ARBA" id="ARBA00022989"/>
    </source>
</evidence>
<dbReference type="PRINTS" id="PR00344">
    <property type="entry name" value="BCTRLSENSOR"/>
</dbReference>
<comment type="caution">
    <text evidence="17">The sequence shown here is derived from an EMBL/GenBank/DDBJ whole genome shotgun (WGS) entry which is preliminary data.</text>
</comment>
<dbReference type="GO" id="GO:0005524">
    <property type="term" value="F:ATP binding"/>
    <property type="evidence" value="ECO:0007669"/>
    <property type="project" value="UniProtKB-KW"/>
</dbReference>
<reference evidence="17 18" key="1">
    <citation type="journal article" date="2015" name="Genome Announc.">
        <title>Next-Generation Whole-Genome Sequencing of Eight Strains of Bacillus cereus, Isolated from Food.</title>
        <authorList>
            <person name="Krawczyk A.O."/>
            <person name="de Jong A."/>
            <person name="Eijlander R.T."/>
            <person name="Berendsen E.M."/>
            <person name="Holsappel S."/>
            <person name="Wells-Bennik M.H."/>
            <person name="Kuipers O.P."/>
        </authorList>
    </citation>
    <scope>NUCLEOTIDE SEQUENCE [LARGE SCALE GENOMIC DNA]</scope>
    <source>
        <strain evidence="17 18">B4147</strain>
    </source>
</reference>
<accession>A0A0G8BTE7</accession>
<evidence type="ECO:0000256" key="13">
    <source>
        <dbReference type="ARBA" id="ARBA00023136"/>
    </source>
</evidence>
<keyword evidence="8" id="KW-0547">Nucleotide-binding</keyword>
<dbReference type="RefSeq" id="WP_046960324.1">
    <property type="nucleotide sequence ID" value="NZ_LCYN01000039.1"/>
</dbReference>
<keyword evidence="4" id="KW-1003">Cell membrane</keyword>
<keyword evidence="7 14" id="KW-0812">Transmembrane</keyword>
<evidence type="ECO:0000259" key="16">
    <source>
        <dbReference type="PROSITE" id="PS50885"/>
    </source>
</evidence>
<dbReference type="InterPro" id="IPR003661">
    <property type="entry name" value="HisK_dim/P_dom"/>
</dbReference>
<dbReference type="CDD" id="cd00082">
    <property type="entry name" value="HisKA"/>
    <property type="match status" value="1"/>
</dbReference>
<dbReference type="SUPFAM" id="SSF47384">
    <property type="entry name" value="Homodimeric domain of signal transducing histidine kinase"/>
    <property type="match status" value="1"/>
</dbReference>
<feature type="domain" description="HAMP" evidence="16">
    <location>
        <begin position="53"/>
        <end position="105"/>
    </location>
</feature>
<feature type="transmembrane region" description="Helical" evidence="14">
    <location>
        <begin position="35"/>
        <end position="55"/>
    </location>
</feature>
<name>A0A0G8BTE7_9BACI</name>
<dbReference type="AlphaFoldDB" id="A0A0G8BTE7"/>
<dbReference type="InterPro" id="IPR003594">
    <property type="entry name" value="HATPase_dom"/>
</dbReference>
<evidence type="ECO:0000256" key="4">
    <source>
        <dbReference type="ARBA" id="ARBA00022475"/>
    </source>
</evidence>
<keyword evidence="9" id="KW-0418">Kinase</keyword>
<dbReference type="InterPro" id="IPR036890">
    <property type="entry name" value="HATPase_C_sf"/>
</dbReference>
<dbReference type="InterPro" id="IPR050398">
    <property type="entry name" value="HssS/ArlS-like"/>
</dbReference>
<dbReference type="Gene3D" id="1.10.287.130">
    <property type="match status" value="1"/>
</dbReference>
<dbReference type="SMART" id="SM00388">
    <property type="entry name" value="HisKA"/>
    <property type="match status" value="1"/>
</dbReference>
<dbReference type="EC" id="2.7.13.3" evidence="3"/>
<comment type="subcellular location">
    <subcellularLocation>
        <location evidence="2">Cell membrane</location>
        <topology evidence="2">Multi-pass membrane protein</topology>
    </subcellularLocation>
</comment>
<evidence type="ECO:0000256" key="12">
    <source>
        <dbReference type="ARBA" id="ARBA00023012"/>
    </source>
</evidence>
<evidence type="ECO:0000256" key="9">
    <source>
        <dbReference type="ARBA" id="ARBA00022777"/>
    </source>
</evidence>
<dbReference type="GO" id="GO:0000155">
    <property type="term" value="F:phosphorelay sensor kinase activity"/>
    <property type="evidence" value="ECO:0007669"/>
    <property type="project" value="InterPro"/>
</dbReference>
<keyword evidence="10" id="KW-0067">ATP-binding</keyword>
<dbReference type="FunFam" id="3.30.565.10:FF:000013">
    <property type="entry name" value="Two-component sensor histidine kinase"/>
    <property type="match status" value="1"/>
</dbReference>
<evidence type="ECO:0000256" key="10">
    <source>
        <dbReference type="ARBA" id="ARBA00022840"/>
    </source>
</evidence>
<evidence type="ECO:0000256" key="14">
    <source>
        <dbReference type="SAM" id="Phobius"/>
    </source>
</evidence>
<dbReference type="PROSITE" id="PS50885">
    <property type="entry name" value="HAMP"/>
    <property type="match status" value="1"/>
</dbReference>
<gene>
    <name evidence="17" type="ORF">B4147_0201</name>
</gene>
<dbReference type="Proteomes" id="UP000035350">
    <property type="component" value="Unassembled WGS sequence"/>
</dbReference>
<dbReference type="PROSITE" id="PS50109">
    <property type="entry name" value="HIS_KIN"/>
    <property type="match status" value="1"/>
</dbReference>
<sequence>MYSDKIILLNILQLLCIIGLFFTDLNNQLLGINKLVLYIALFFFTTFLLLIRFHFVSRLKIMIKELQRVIKGNLTTRIIVNEGNVFNKMIFSVNELIEQLERVQIESIKSQNARKRLLSSISHDIRTPLTSIIGYIDALKDDIAVSREEKKEYLEIISKKSSNLKQLINEIFNMAKLDADEVLINPEFLELTEIIREVLIEYLPEIKKNNLELKLSLPKTKCFITADYLSIIRIIDNLIKNAIIYGREGKVLGIELMESNQEFQLLVWDKGQGIAEHELDHVFERMYRGDQSRNSINGGSGLGLAIAKSLVEKNQGRIWVESSPWNKTVFGISFPKTEKV</sequence>
<proteinExistence type="predicted"/>
<reference evidence="18" key="2">
    <citation type="submission" date="2015-04" db="EMBL/GenBank/DDBJ databases">
        <title>Draft Genome Sequences of Eight Spore-Forming Food Isolates of Bacillus cereus Genome sequencing.</title>
        <authorList>
            <person name="Krawcyk A.O."/>
            <person name="de Jong A."/>
            <person name="Eijlander R.T."/>
            <person name="Berendsen E.M."/>
            <person name="Holsappel S."/>
            <person name="Wells-Bennik M."/>
            <person name="Kuipers O.P."/>
        </authorList>
    </citation>
    <scope>NUCLEOTIDE SEQUENCE [LARGE SCALE GENOMIC DNA]</scope>
    <source>
        <strain evidence="18">B4147</strain>
    </source>
</reference>
<dbReference type="InterPro" id="IPR005467">
    <property type="entry name" value="His_kinase_dom"/>
</dbReference>
<dbReference type="InterPro" id="IPR036097">
    <property type="entry name" value="HisK_dim/P_sf"/>
</dbReference>
<evidence type="ECO:0000256" key="8">
    <source>
        <dbReference type="ARBA" id="ARBA00022741"/>
    </source>
</evidence>
<dbReference type="PANTHER" id="PTHR45528">
    <property type="entry name" value="SENSOR HISTIDINE KINASE CPXA"/>
    <property type="match status" value="1"/>
</dbReference>
<evidence type="ECO:0000256" key="3">
    <source>
        <dbReference type="ARBA" id="ARBA00012438"/>
    </source>
</evidence>